<feature type="domain" description="HhH-GPD" evidence="9">
    <location>
        <begin position="37"/>
        <end position="187"/>
    </location>
</feature>
<protein>
    <recommendedName>
        <fullName evidence="8">Endonuclease III homolog</fullName>
        <ecNumber evidence="8">3.2.2.-</ecNumber>
        <ecNumber evidence="8">4.2.99.18</ecNumber>
    </recommendedName>
    <alternativeName>
        <fullName evidence="8">Bifunctional DNA N-glycosylase/DNA-(apurinic or apyrimidinic site) lyase</fullName>
        <shortName evidence="8">DNA glycosylase/AP lyase</shortName>
    </alternativeName>
</protein>
<dbReference type="SUPFAM" id="SSF48150">
    <property type="entry name" value="DNA-glycosylase"/>
    <property type="match status" value="1"/>
</dbReference>
<keyword evidence="5 8" id="KW-0456">Lyase</keyword>
<comment type="function">
    <text evidence="8">Bifunctional DNA N-glycosylase with associated apurinic/apyrimidinic (AP) lyase function that catalyzes the first step in base excision repair (BER), the primary repair pathway for the repair of oxidative DNA damage. The DNA N-glycosylase activity releases the damaged DNA base from DNA by cleaving the N-glycosidic bond, leaving an AP site. The AP lyase activity cleaves the phosphodiester bond 3' to the AP site by a beta-elimination. Primarily recognizes and repairs oxidative base damage of pyrimidines.</text>
</comment>
<evidence type="ECO:0000313" key="11">
    <source>
        <dbReference type="Proteomes" id="UP001148838"/>
    </source>
</evidence>
<evidence type="ECO:0000256" key="6">
    <source>
        <dbReference type="ARBA" id="ARBA00023295"/>
    </source>
</evidence>
<dbReference type="PIRSF" id="PIRSF001435">
    <property type="entry name" value="Nth"/>
    <property type="match status" value="1"/>
</dbReference>
<proteinExistence type="inferred from homology"/>
<dbReference type="InterPro" id="IPR003265">
    <property type="entry name" value="HhH-GPD_domain"/>
</dbReference>
<dbReference type="Proteomes" id="UP001148838">
    <property type="component" value="Unassembled WGS sequence"/>
</dbReference>
<dbReference type="Gene3D" id="1.10.340.30">
    <property type="entry name" value="Hypothetical protein, domain 2"/>
    <property type="match status" value="1"/>
</dbReference>
<dbReference type="InterPro" id="IPR000445">
    <property type="entry name" value="HhH_motif"/>
</dbReference>
<evidence type="ECO:0000256" key="8">
    <source>
        <dbReference type="HAMAP-Rule" id="MF_03183"/>
    </source>
</evidence>
<keyword evidence="2 8" id="KW-0227">DNA damage</keyword>
<dbReference type="PANTHER" id="PTHR43286">
    <property type="entry name" value="ENDONUCLEASE III-LIKE PROTEIN 1"/>
    <property type="match status" value="1"/>
</dbReference>
<dbReference type="Pfam" id="PF00730">
    <property type="entry name" value="HhH-GPD"/>
    <property type="match status" value="1"/>
</dbReference>
<dbReference type="CDD" id="cd00056">
    <property type="entry name" value="ENDO3c"/>
    <property type="match status" value="1"/>
</dbReference>
<evidence type="ECO:0000313" key="10">
    <source>
        <dbReference type="EMBL" id="KAJ4445560.1"/>
    </source>
</evidence>
<comment type="similarity">
    <text evidence="1 8">Belongs to the Nth/MutY family.</text>
</comment>
<accession>A0ABQ8TIQ2</accession>
<keyword evidence="6 8" id="KW-0326">Glycosidase</keyword>
<gene>
    <name evidence="10" type="primary">NTHL1</name>
    <name evidence="8" type="synonym">NTH1</name>
    <name evidence="10" type="ORF">ANN_12240</name>
</gene>
<keyword evidence="11" id="KW-1185">Reference proteome</keyword>
<dbReference type="InterPro" id="IPR004036">
    <property type="entry name" value="Endonuclease-III-like_CS2"/>
</dbReference>
<evidence type="ECO:0000256" key="2">
    <source>
        <dbReference type="ARBA" id="ARBA00022763"/>
    </source>
</evidence>
<dbReference type="EMBL" id="JAJSOF020000009">
    <property type="protein sequence ID" value="KAJ4445560.1"/>
    <property type="molecule type" value="Genomic_DNA"/>
</dbReference>
<comment type="subcellular location">
    <subcellularLocation>
        <location evidence="8">Nucleus</location>
    </subcellularLocation>
    <subcellularLocation>
        <location evidence="8">Mitochondrion</location>
    </subcellularLocation>
</comment>
<evidence type="ECO:0000256" key="3">
    <source>
        <dbReference type="ARBA" id="ARBA00022801"/>
    </source>
</evidence>
<sequence>MRKHKNAPVDTMGCDKCPDKTAEPKDTRYHCLISLMLSSQTKDAVTYAAMQRLQKHGLTVPNIITTDDKTLGELIYPVSFWKSKVNYIKKTTQILQEEYSGDIPDTAEKLCKLPGVGPKMAHLCMKTAWGVLSGIGVDTHVHRISNRLGWVPNPTKTPEATRIALESWLPQELWDEVNTLMVGFGQQLCKPVNPSCSTCLNNELCPYGRARVT</sequence>
<comment type="catalytic activity">
    <reaction evidence="7 8">
        <text>2'-deoxyribonucleotide-(2'-deoxyribose 5'-phosphate)-2'-deoxyribonucleotide-DNA = a 3'-end 2'-deoxyribonucleotide-(2,3-dehydro-2,3-deoxyribose 5'-phosphate)-DNA + a 5'-end 5'-phospho-2'-deoxyribonucleoside-DNA + H(+)</text>
        <dbReference type="Rhea" id="RHEA:66592"/>
        <dbReference type="Rhea" id="RHEA-COMP:13180"/>
        <dbReference type="Rhea" id="RHEA-COMP:16897"/>
        <dbReference type="Rhea" id="RHEA-COMP:17067"/>
        <dbReference type="ChEBI" id="CHEBI:15378"/>
        <dbReference type="ChEBI" id="CHEBI:136412"/>
        <dbReference type="ChEBI" id="CHEBI:157695"/>
        <dbReference type="ChEBI" id="CHEBI:167181"/>
        <dbReference type="EC" id="4.2.99.18"/>
    </reaction>
</comment>
<keyword evidence="8" id="KW-0496">Mitochondrion</keyword>
<dbReference type="EC" id="4.2.99.18" evidence="8"/>
<dbReference type="EC" id="3.2.2.-" evidence="8"/>
<dbReference type="HAMAP" id="MF_03183">
    <property type="entry name" value="Endonuclease_III_Nth"/>
    <property type="match status" value="1"/>
</dbReference>
<dbReference type="PROSITE" id="PS01155">
    <property type="entry name" value="ENDONUCLEASE_III_2"/>
    <property type="match status" value="1"/>
</dbReference>
<name>A0ABQ8TIQ2_PERAM</name>
<evidence type="ECO:0000256" key="7">
    <source>
        <dbReference type="ARBA" id="ARBA00044632"/>
    </source>
</evidence>
<organism evidence="10 11">
    <name type="scientific">Periplaneta americana</name>
    <name type="common">American cockroach</name>
    <name type="synonym">Blatta americana</name>
    <dbReference type="NCBI Taxonomy" id="6978"/>
    <lineage>
        <taxon>Eukaryota</taxon>
        <taxon>Metazoa</taxon>
        <taxon>Ecdysozoa</taxon>
        <taxon>Arthropoda</taxon>
        <taxon>Hexapoda</taxon>
        <taxon>Insecta</taxon>
        <taxon>Pterygota</taxon>
        <taxon>Neoptera</taxon>
        <taxon>Polyneoptera</taxon>
        <taxon>Dictyoptera</taxon>
        <taxon>Blattodea</taxon>
        <taxon>Blattoidea</taxon>
        <taxon>Blattidae</taxon>
        <taxon>Blattinae</taxon>
        <taxon>Periplaneta</taxon>
    </lineage>
</organism>
<dbReference type="Gene3D" id="1.10.1670.10">
    <property type="entry name" value="Helix-hairpin-Helix base-excision DNA repair enzymes (C-terminal)"/>
    <property type="match status" value="1"/>
</dbReference>
<comment type="caution">
    <text evidence="8">Lacks conserved residue(s) required for the propagation of feature annotation.</text>
</comment>
<dbReference type="Pfam" id="PF00633">
    <property type="entry name" value="HHH"/>
    <property type="match status" value="1"/>
</dbReference>
<evidence type="ECO:0000256" key="1">
    <source>
        <dbReference type="ARBA" id="ARBA00008343"/>
    </source>
</evidence>
<dbReference type="InterPro" id="IPR011257">
    <property type="entry name" value="DNA_glycosylase"/>
</dbReference>
<evidence type="ECO:0000256" key="5">
    <source>
        <dbReference type="ARBA" id="ARBA00023239"/>
    </source>
</evidence>
<comment type="caution">
    <text evidence="10">The sequence shown here is derived from an EMBL/GenBank/DDBJ whole genome shotgun (WGS) entry which is preliminary data.</text>
</comment>
<dbReference type="InterPro" id="IPR023170">
    <property type="entry name" value="HhH_base_excis_C"/>
</dbReference>
<dbReference type="InterPro" id="IPR030841">
    <property type="entry name" value="NTH1"/>
</dbReference>
<reference evidence="10 11" key="1">
    <citation type="journal article" date="2022" name="Allergy">
        <title>Genome assembly and annotation of Periplaneta americana reveal a comprehensive cockroach allergen profile.</title>
        <authorList>
            <person name="Wang L."/>
            <person name="Xiong Q."/>
            <person name="Saelim N."/>
            <person name="Wang L."/>
            <person name="Nong W."/>
            <person name="Wan A.T."/>
            <person name="Shi M."/>
            <person name="Liu X."/>
            <person name="Cao Q."/>
            <person name="Hui J.H.L."/>
            <person name="Sookrung N."/>
            <person name="Leung T.F."/>
            <person name="Tungtrongchitr A."/>
            <person name="Tsui S.K.W."/>
        </authorList>
    </citation>
    <scope>NUCLEOTIDE SEQUENCE [LARGE SCALE GENOMIC DNA]</scope>
    <source>
        <strain evidence="10">PWHHKU_190912</strain>
    </source>
</reference>
<keyword evidence="8" id="KW-0539">Nucleus</keyword>
<keyword evidence="4 8" id="KW-0234">DNA repair</keyword>
<dbReference type="PANTHER" id="PTHR43286:SF1">
    <property type="entry name" value="ENDONUCLEASE III-LIKE PROTEIN 1"/>
    <property type="match status" value="1"/>
</dbReference>
<evidence type="ECO:0000256" key="4">
    <source>
        <dbReference type="ARBA" id="ARBA00023204"/>
    </source>
</evidence>
<evidence type="ECO:0000259" key="9">
    <source>
        <dbReference type="SMART" id="SM00478"/>
    </source>
</evidence>
<dbReference type="SMART" id="SM00478">
    <property type="entry name" value="ENDO3c"/>
    <property type="match status" value="1"/>
</dbReference>
<keyword evidence="3 8" id="KW-0378">Hydrolase</keyword>